<dbReference type="EMBL" id="JAUTXU010000067">
    <property type="protein sequence ID" value="KAK3712779.1"/>
    <property type="molecule type" value="Genomic_DNA"/>
</dbReference>
<evidence type="ECO:0000313" key="1">
    <source>
        <dbReference type="EMBL" id="KAK3712779.1"/>
    </source>
</evidence>
<protein>
    <submittedName>
        <fullName evidence="1">Uncharacterized protein</fullName>
    </submittedName>
</protein>
<accession>A0ACC3N9B8</accession>
<proteinExistence type="predicted"/>
<sequence>MAETPSSNSPSRSSTPANNNSSRFTSQNQTAEELLKEQTVGLVHLSDFRKRRAEAIEQLSRDGTPGTSGATTPDGRDAASKPAVFKKRKKVVKKGGLSFGEDDEEEKGQAAQNSENNKPASTGNDDTEADNPPTTLKKRSLKPNTAAPLPAPKILTKSALARDAQLKDSLRREFAQMQEAVKATEFCLPFVFFDGKDAAGGVCRMKKGDFVWLFLDRARKVGAAGGGGGARKDWARIGVDDLMVVRGDVVVPHHYDFHHFIQNRTLGYNNTPIFPYSAEPTSATPKHLLPTASQPSQPTPPSTYLTTAPQRKAAATIAAENAAPKIPDSELEGYGDEPSLTKVVDRRWYERNKHIYPASMWEEFEPGKDYSKGGRKDGMGNAFFFGR</sequence>
<dbReference type="Proteomes" id="UP001281147">
    <property type="component" value="Unassembled WGS sequence"/>
</dbReference>
<evidence type="ECO:0000313" key="2">
    <source>
        <dbReference type="Proteomes" id="UP001281147"/>
    </source>
</evidence>
<name>A0ACC3N9B8_9PEZI</name>
<organism evidence="1 2">
    <name type="scientific">Vermiconidia calcicola</name>
    <dbReference type="NCBI Taxonomy" id="1690605"/>
    <lineage>
        <taxon>Eukaryota</taxon>
        <taxon>Fungi</taxon>
        <taxon>Dikarya</taxon>
        <taxon>Ascomycota</taxon>
        <taxon>Pezizomycotina</taxon>
        <taxon>Dothideomycetes</taxon>
        <taxon>Dothideomycetidae</taxon>
        <taxon>Mycosphaerellales</taxon>
        <taxon>Extremaceae</taxon>
        <taxon>Vermiconidia</taxon>
    </lineage>
</organism>
<keyword evidence="2" id="KW-1185">Reference proteome</keyword>
<reference evidence="1" key="1">
    <citation type="submission" date="2023-07" db="EMBL/GenBank/DDBJ databases">
        <title>Black Yeasts Isolated from many extreme environments.</title>
        <authorList>
            <person name="Coleine C."/>
            <person name="Stajich J.E."/>
            <person name="Selbmann L."/>
        </authorList>
    </citation>
    <scope>NUCLEOTIDE SEQUENCE</scope>
    <source>
        <strain evidence="1">CCFEE 5714</strain>
    </source>
</reference>
<gene>
    <name evidence="1" type="ORF">LTR37_008869</name>
</gene>
<comment type="caution">
    <text evidence="1">The sequence shown here is derived from an EMBL/GenBank/DDBJ whole genome shotgun (WGS) entry which is preliminary data.</text>
</comment>